<evidence type="ECO:0000313" key="3">
    <source>
        <dbReference type="EMBL" id="RPF19573.1"/>
    </source>
</evidence>
<dbReference type="RefSeq" id="WP_246012122.1">
    <property type="nucleotide sequence ID" value="NZ_RKQZ01000001.1"/>
</dbReference>
<organism evidence="3 4">
    <name type="scientific">Myceligenerans xiligouense</name>
    <dbReference type="NCBI Taxonomy" id="253184"/>
    <lineage>
        <taxon>Bacteria</taxon>
        <taxon>Bacillati</taxon>
        <taxon>Actinomycetota</taxon>
        <taxon>Actinomycetes</taxon>
        <taxon>Micrococcales</taxon>
        <taxon>Promicromonosporaceae</taxon>
        <taxon>Myceligenerans</taxon>
    </lineage>
</organism>
<name>A0A3N4YFI7_9MICO</name>
<dbReference type="AlphaFoldDB" id="A0A3N4YFI7"/>
<dbReference type="GO" id="GO:0004523">
    <property type="term" value="F:RNA-DNA hybrid ribonuclease activity"/>
    <property type="evidence" value="ECO:0007669"/>
    <property type="project" value="InterPro"/>
</dbReference>
<evidence type="ECO:0000256" key="1">
    <source>
        <dbReference type="SAM" id="MobiDB-lite"/>
    </source>
</evidence>
<comment type="caution">
    <text evidence="3">The sequence shown here is derived from an EMBL/GenBank/DDBJ whole genome shotgun (WGS) entry which is preliminary data.</text>
</comment>
<dbReference type="SUPFAM" id="SSF53098">
    <property type="entry name" value="Ribonuclease H-like"/>
    <property type="match status" value="1"/>
</dbReference>
<feature type="region of interest" description="Disordered" evidence="1">
    <location>
        <begin position="166"/>
        <end position="227"/>
    </location>
</feature>
<keyword evidence="4" id="KW-1185">Reference proteome</keyword>
<dbReference type="PROSITE" id="PS50879">
    <property type="entry name" value="RNASE_H_1"/>
    <property type="match status" value="1"/>
</dbReference>
<dbReference type="InterPro" id="IPR036397">
    <property type="entry name" value="RNaseH_sf"/>
</dbReference>
<proteinExistence type="predicted"/>
<accession>A0A3N4YFI7</accession>
<feature type="domain" description="RNase H type-1" evidence="2">
    <location>
        <begin position="1"/>
        <end position="142"/>
    </location>
</feature>
<dbReference type="Pfam" id="PF00075">
    <property type="entry name" value="RNase_H"/>
    <property type="match status" value="1"/>
</dbReference>
<dbReference type="GO" id="GO:0003676">
    <property type="term" value="F:nucleic acid binding"/>
    <property type="evidence" value="ECO:0007669"/>
    <property type="project" value="InterPro"/>
</dbReference>
<feature type="compositionally biased region" description="Polar residues" evidence="1">
    <location>
        <begin position="210"/>
        <end position="227"/>
    </location>
</feature>
<dbReference type="InterPro" id="IPR002156">
    <property type="entry name" value="RNaseH_domain"/>
</dbReference>
<evidence type="ECO:0000313" key="4">
    <source>
        <dbReference type="Proteomes" id="UP000280501"/>
    </source>
</evidence>
<protein>
    <submittedName>
        <fullName evidence="3">Ribonuclease HI</fullName>
    </submittedName>
</protein>
<dbReference type="Gene3D" id="3.30.420.10">
    <property type="entry name" value="Ribonuclease H-like superfamily/Ribonuclease H"/>
    <property type="match status" value="1"/>
</dbReference>
<dbReference type="InterPro" id="IPR012337">
    <property type="entry name" value="RNaseH-like_sf"/>
</dbReference>
<dbReference type="Proteomes" id="UP000280501">
    <property type="component" value="Unassembled WGS sequence"/>
</dbReference>
<dbReference type="EMBL" id="RKQZ01000001">
    <property type="protein sequence ID" value="RPF19573.1"/>
    <property type="molecule type" value="Genomic_DNA"/>
</dbReference>
<gene>
    <name evidence="3" type="ORF">EDD34_0124</name>
</gene>
<sequence>MDAVIILSTHGDAVGDPGAIGWAWIDHTDGNFDSGGAASGTDQSAGLTAVLRAIEAHPGDEPLLVESGSQQAIRVASEWLPVWKANGWRTAADEAVPDADIVRALDDAVASRTGPVRFRHVRGHIDSPFHERARHLAELSAADWSAGRGDLDGFLIGNMPPAAQPAALAGVPTDAPGAGGAPRPVEELASDVPDGAGDDERDAAERSASTARQRTDSPASWRSATLF</sequence>
<reference evidence="3 4" key="1">
    <citation type="submission" date="2018-11" db="EMBL/GenBank/DDBJ databases">
        <title>Sequencing the genomes of 1000 actinobacteria strains.</title>
        <authorList>
            <person name="Klenk H.-P."/>
        </authorList>
    </citation>
    <scope>NUCLEOTIDE SEQUENCE [LARGE SCALE GENOMIC DNA]</scope>
    <source>
        <strain evidence="3 4">DSM 15700</strain>
    </source>
</reference>
<evidence type="ECO:0000259" key="2">
    <source>
        <dbReference type="PROSITE" id="PS50879"/>
    </source>
</evidence>